<keyword evidence="5" id="KW-0206">Cytoskeleton</keyword>
<keyword evidence="2" id="KW-0963">Cytoplasm</keyword>
<dbReference type="STRING" id="50990.A0A4Y7Q826"/>
<keyword evidence="4 6" id="KW-0175">Coiled coil</keyword>
<evidence type="ECO:0000256" key="1">
    <source>
        <dbReference type="ARBA" id="ARBA00004267"/>
    </source>
</evidence>
<organism evidence="9 10">
    <name type="scientific">Rickenella mellea</name>
    <dbReference type="NCBI Taxonomy" id="50990"/>
    <lineage>
        <taxon>Eukaryota</taxon>
        <taxon>Fungi</taxon>
        <taxon>Dikarya</taxon>
        <taxon>Basidiomycota</taxon>
        <taxon>Agaricomycotina</taxon>
        <taxon>Agaricomycetes</taxon>
        <taxon>Hymenochaetales</taxon>
        <taxon>Rickenellaceae</taxon>
        <taxon>Rickenella</taxon>
    </lineage>
</organism>
<feature type="coiled-coil region" evidence="6">
    <location>
        <begin position="162"/>
        <end position="355"/>
    </location>
</feature>
<keyword evidence="3" id="KW-0597">Phosphoprotein</keyword>
<dbReference type="PANTHER" id="PTHR43941">
    <property type="entry name" value="STRUCTURAL MAINTENANCE OF CHROMOSOMES PROTEIN 2"/>
    <property type="match status" value="1"/>
</dbReference>
<gene>
    <name evidence="9" type="ORF">BD410DRAFT_720667</name>
</gene>
<feature type="region of interest" description="Disordered" evidence="7">
    <location>
        <begin position="1"/>
        <end position="77"/>
    </location>
</feature>
<dbReference type="VEuPathDB" id="FungiDB:BD410DRAFT_720667"/>
<proteinExistence type="predicted"/>
<evidence type="ECO:0000313" key="10">
    <source>
        <dbReference type="Proteomes" id="UP000294933"/>
    </source>
</evidence>
<dbReference type="Pfam" id="PF10495">
    <property type="entry name" value="PACT_coil_coil"/>
    <property type="match status" value="1"/>
</dbReference>
<evidence type="ECO:0000256" key="3">
    <source>
        <dbReference type="ARBA" id="ARBA00022553"/>
    </source>
</evidence>
<protein>
    <recommendedName>
        <fullName evidence="8">Pericentrin/AKAP-450 centrosomal targeting domain-containing protein</fullName>
    </recommendedName>
</protein>
<evidence type="ECO:0000313" key="9">
    <source>
        <dbReference type="EMBL" id="TDL23585.1"/>
    </source>
</evidence>
<dbReference type="GO" id="GO:0005815">
    <property type="term" value="C:microtubule organizing center"/>
    <property type="evidence" value="ECO:0007669"/>
    <property type="project" value="UniProtKB-SubCell"/>
</dbReference>
<feature type="coiled-coil region" evidence="6">
    <location>
        <begin position="642"/>
        <end position="697"/>
    </location>
</feature>
<keyword evidence="10" id="KW-1185">Reference proteome</keyword>
<evidence type="ECO:0000256" key="5">
    <source>
        <dbReference type="ARBA" id="ARBA00023212"/>
    </source>
</evidence>
<reference evidence="9 10" key="1">
    <citation type="submission" date="2018-06" db="EMBL/GenBank/DDBJ databases">
        <title>A transcriptomic atlas of mushroom development highlights an independent origin of complex multicellularity.</title>
        <authorList>
            <consortium name="DOE Joint Genome Institute"/>
            <person name="Krizsan K."/>
            <person name="Almasi E."/>
            <person name="Merenyi Z."/>
            <person name="Sahu N."/>
            <person name="Viragh M."/>
            <person name="Koszo T."/>
            <person name="Mondo S."/>
            <person name="Kiss B."/>
            <person name="Balint B."/>
            <person name="Kues U."/>
            <person name="Barry K."/>
            <person name="Hegedus J.C."/>
            <person name="Henrissat B."/>
            <person name="Johnson J."/>
            <person name="Lipzen A."/>
            <person name="Ohm R."/>
            <person name="Nagy I."/>
            <person name="Pangilinan J."/>
            <person name="Yan J."/>
            <person name="Xiong Y."/>
            <person name="Grigoriev I.V."/>
            <person name="Hibbett D.S."/>
            <person name="Nagy L.G."/>
        </authorList>
    </citation>
    <scope>NUCLEOTIDE SEQUENCE [LARGE SCALE GENOMIC DNA]</scope>
    <source>
        <strain evidence="9 10">SZMC22713</strain>
    </source>
</reference>
<accession>A0A4Y7Q826</accession>
<feature type="region of interest" description="Disordered" evidence="7">
    <location>
        <begin position="936"/>
        <end position="957"/>
    </location>
</feature>
<evidence type="ECO:0000256" key="6">
    <source>
        <dbReference type="SAM" id="Coils"/>
    </source>
</evidence>
<dbReference type="GO" id="GO:0005737">
    <property type="term" value="C:cytoplasm"/>
    <property type="evidence" value="ECO:0007669"/>
    <property type="project" value="UniProtKB-ARBA"/>
</dbReference>
<evidence type="ECO:0000256" key="2">
    <source>
        <dbReference type="ARBA" id="ARBA00022490"/>
    </source>
</evidence>
<feature type="coiled-coil region" evidence="6">
    <location>
        <begin position="384"/>
        <end position="453"/>
    </location>
</feature>
<feature type="domain" description="Pericentrin/AKAP-450 centrosomal targeting" evidence="8">
    <location>
        <begin position="1100"/>
        <end position="1174"/>
    </location>
</feature>
<evidence type="ECO:0000256" key="7">
    <source>
        <dbReference type="SAM" id="MobiDB-lite"/>
    </source>
</evidence>
<feature type="coiled-coil region" evidence="6">
    <location>
        <begin position="526"/>
        <end position="584"/>
    </location>
</feature>
<dbReference type="EMBL" id="ML170169">
    <property type="protein sequence ID" value="TDL23585.1"/>
    <property type="molecule type" value="Genomic_DNA"/>
</dbReference>
<evidence type="ECO:0000256" key="4">
    <source>
        <dbReference type="ARBA" id="ARBA00023054"/>
    </source>
</evidence>
<evidence type="ECO:0000259" key="8">
    <source>
        <dbReference type="Pfam" id="PF10495"/>
    </source>
</evidence>
<dbReference type="Proteomes" id="UP000294933">
    <property type="component" value="Unassembled WGS sequence"/>
</dbReference>
<dbReference type="OrthoDB" id="2020852at2759"/>
<dbReference type="InterPro" id="IPR019528">
    <property type="entry name" value="PACT_domain"/>
</dbReference>
<comment type="subcellular location">
    <subcellularLocation>
        <location evidence="1">Cytoplasm</location>
        <location evidence="1">Cytoskeleton</location>
        <location evidence="1">Microtubule organizing center</location>
    </subcellularLocation>
</comment>
<dbReference type="AlphaFoldDB" id="A0A4Y7Q826"/>
<name>A0A4Y7Q826_9AGAM</name>
<sequence>MSGFHGQSRIPPGVEDNEEDPATPHVRRKSFLLSVINSTTRPRLSFPTPHPHALGHSNPANAYAGATPGPKSSLHFRQARRSSHPLAQAHVFNPITPSAARSSALADGVSPAGSSASFLSTASSHDLTVHARVNASFDPVTGLQGVGRFNATKLNTYLHGLNRRLQEENEVLLERLRIQQDENMRLMIKQGGSGELSGVAEDATAEGWVLEREVLERQVEDLRSAVQAREDEKVQLESQLDDERVQRMKDKDRWKERMTEVEQGVSDIVQELERKLGAAESAIIDCEKEIKEKTMHLDIANEEKRILVDRAENAERIIGSKKESGEELRDAYGKMSQLSSDLQVANVQIEQLRGDLSLAIESKNEAQAISDASTKTSQDLQSKIKDLKLATQSSEARVKELENQNRAFDEELNDLKAYVDKLESHALEAADRIETLEQQLSMVSEDNERLLTERRDRDEKIKRLDEAAFTAEESALRMTEALAECEKKIVTDEEEIAALVAKIGSKDVGKGGPQDLEKPHSSNADIEALESELDQADKEIARLNNLLQQSPARKAIDKAKDARIAMLERDKEELLERVRALKNTASPFATPTRGFHGSAMSPMHKHLLTMRTPRTPGGPLNDLSWLQNVTQAASTSPLLAEISRLQKELDQANESIDDKLDKLEEAGLGVVQLTKLLQDARARITGMEGDIAALRRKDARRLRRMHKIRCAKCHSTMDVSALSRWLDQDDNSAEVSADISQNHMLDKVEVLQTELQAVNRQLERLKDEWDDEKRRLLAENDGLHDTARRLNQEIRDAKKIVLDAERSANRVKSGSQVDLDRAKRTIADLEDELRSERSQLRSIVTQQARAVREKTDISSQLQKAEAELSDVKLQLLSAKQRNSEMELEQRAHAKAGQNSQLLESKLEKNSKLIEQLRGETSLLSDEKASLQRQLSRATQEIEEMGRKNAASQSALEDRRHQLDSYSAQIDELRSKLAAQKNERQGVQHTIDSLESDLRRVRNDAEVFGSDLRLLRTEKERIEAKYRAELESQEQLQMQSQTKIRMLQEELAQQRSSAGKYAQTSEEQLSSAYGESVELLRAQHNKECKGLIVQIRYLKAKFTRESSLRSDLGYQKQYLLILLSKYETSEKRILASISQIGYPAQKPERVKRRSLKVMVLLAIFVVRTKRASAEWQDQRSCRKDIADALTVVRKRRIEGL</sequence>
<dbReference type="Gene3D" id="1.10.287.1490">
    <property type="match status" value="1"/>
</dbReference>